<evidence type="ECO:0000313" key="3">
    <source>
        <dbReference type="Proteomes" id="UP001525968"/>
    </source>
</evidence>
<sequence length="271" mass="29107">MDLSDLLATPVALPSLPRTVALLSTELSASEPLLSRLVPLFASDPVLTARLLMLANAPLYQMTGRIGGIAEALMLLAPQRLQALVQAAQQGGAARSVPGVDLQAFWRYSQQTARLARSLASLVRYNPSHAYAVGLIHGLGEWVIHLQAPDSAATLNLRLGPLDPRRAGLEQKMWGFAYSEVSAGLARRWQLPAHLIAALQHMQAPLAREACEPLAGLLHLAAWRVRARHAALGAPALAVSFPGEVGEALGLDMDMVLQQDPIDWSVPERDA</sequence>
<name>A0ABT2PQE2_9BURK</name>
<dbReference type="SUPFAM" id="SSF109604">
    <property type="entry name" value="HD-domain/PDEase-like"/>
    <property type="match status" value="1"/>
</dbReference>
<dbReference type="EMBL" id="JAODYH010000011">
    <property type="protein sequence ID" value="MCT9812685.1"/>
    <property type="molecule type" value="Genomic_DNA"/>
</dbReference>
<evidence type="ECO:0000259" key="1">
    <source>
        <dbReference type="PROSITE" id="PS51833"/>
    </source>
</evidence>
<dbReference type="RefSeq" id="WP_261501928.1">
    <property type="nucleotide sequence ID" value="NZ_JAODYH010000011.1"/>
</dbReference>
<dbReference type="PANTHER" id="PTHR33525">
    <property type="match status" value="1"/>
</dbReference>
<dbReference type="InterPro" id="IPR013976">
    <property type="entry name" value="HDOD"/>
</dbReference>
<dbReference type="PANTHER" id="PTHR33525:SF6">
    <property type="entry name" value="HDOD DOMAIN-CONTAINING PROTEIN"/>
    <property type="match status" value="1"/>
</dbReference>
<dbReference type="InterPro" id="IPR052340">
    <property type="entry name" value="RNase_Y/CdgJ"/>
</dbReference>
<evidence type="ECO:0000313" key="2">
    <source>
        <dbReference type="EMBL" id="MCT9812685.1"/>
    </source>
</evidence>
<dbReference type="PROSITE" id="PS51833">
    <property type="entry name" value="HDOD"/>
    <property type="match status" value="1"/>
</dbReference>
<dbReference type="Pfam" id="PF08668">
    <property type="entry name" value="HDOD"/>
    <property type="match status" value="1"/>
</dbReference>
<keyword evidence="3" id="KW-1185">Reference proteome</keyword>
<accession>A0ABT2PQE2</accession>
<gene>
    <name evidence="2" type="ORF">N0K08_18800</name>
</gene>
<dbReference type="Gene3D" id="1.10.3210.10">
    <property type="entry name" value="Hypothetical protein af1432"/>
    <property type="match status" value="1"/>
</dbReference>
<proteinExistence type="predicted"/>
<reference evidence="2 3" key="1">
    <citation type="submission" date="2022-09" db="EMBL/GenBank/DDBJ databases">
        <title>Draft genome of isolate Be4.</title>
        <authorList>
            <person name="Sanchez-Castro I."/>
            <person name="Martinez-Rodriguez P."/>
            <person name="Descostes M."/>
            <person name="Merroun M."/>
        </authorList>
    </citation>
    <scope>NUCLEOTIDE SEQUENCE [LARGE SCALE GENOMIC DNA]</scope>
    <source>
        <strain evidence="2 3">Be4</strain>
    </source>
</reference>
<comment type="caution">
    <text evidence="2">The sequence shown here is derived from an EMBL/GenBank/DDBJ whole genome shotgun (WGS) entry which is preliminary data.</text>
</comment>
<dbReference type="Proteomes" id="UP001525968">
    <property type="component" value="Unassembled WGS sequence"/>
</dbReference>
<protein>
    <submittedName>
        <fullName evidence="2">HDOD domain-containing protein</fullName>
    </submittedName>
</protein>
<organism evidence="2 3">
    <name type="scientific">Acidovorax bellezanensis</name>
    <dbReference type="NCBI Taxonomy" id="2976702"/>
    <lineage>
        <taxon>Bacteria</taxon>
        <taxon>Pseudomonadati</taxon>
        <taxon>Pseudomonadota</taxon>
        <taxon>Betaproteobacteria</taxon>
        <taxon>Burkholderiales</taxon>
        <taxon>Comamonadaceae</taxon>
        <taxon>Acidovorax</taxon>
    </lineage>
</organism>
<feature type="domain" description="HDOD" evidence="1">
    <location>
        <begin position="13"/>
        <end position="205"/>
    </location>
</feature>